<comment type="caution">
    <text evidence="1">The sequence shown here is derived from an EMBL/GenBank/DDBJ whole genome shotgun (WGS) entry which is preliminary data.</text>
</comment>
<sequence>SIRLTLRSRWLDHSLCDCLRLALVPLSHNLFDSVPGPQQFPPPTISLFGSVL</sequence>
<dbReference type="EMBL" id="JAGPYM010000059">
    <property type="protein sequence ID" value="KAH6871143.1"/>
    <property type="molecule type" value="Genomic_DNA"/>
</dbReference>
<keyword evidence="2" id="KW-1185">Reference proteome</keyword>
<evidence type="ECO:0000313" key="1">
    <source>
        <dbReference type="EMBL" id="KAH6871143.1"/>
    </source>
</evidence>
<accession>A0A9P8VR40</accession>
<evidence type="ECO:0000313" key="2">
    <source>
        <dbReference type="Proteomes" id="UP000777438"/>
    </source>
</evidence>
<name>A0A9P8VR40_9HYPO</name>
<feature type="non-terminal residue" evidence="1">
    <location>
        <position position="1"/>
    </location>
</feature>
<protein>
    <submittedName>
        <fullName evidence="1">Uncharacterized protein</fullName>
    </submittedName>
</protein>
<gene>
    <name evidence="1" type="ORF">B0T10DRAFT_450575</name>
</gene>
<dbReference type="AlphaFoldDB" id="A0A9P8VR40"/>
<reference evidence="1 2" key="1">
    <citation type="journal article" date="2021" name="Nat. Commun.">
        <title>Genetic determinants of endophytism in the Arabidopsis root mycobiome.</title>
        <authorList>
            <person name="Mesny F."/>
            <person name="Miyauchi S."/>
            <person name="Thiergart T."/>
            <person name="Pickel B."/>
            <person name="Atanasova L."/>
            <person name="Karlsson M."/>
            <person name="Huettel B."/>
            <person name="Barry K.W."/>
            <person name="Haridas S."/>
            <person name="Chen C."/>
            <person name="Bauer D."/>
            <person name="Andreopoulos W."/>
            <person name="Pangilinan J."/>
            <person name="LaButti K."/>
            <person name="Riley R."/>
            <person name="Lipzen A."/>
            <person name="Clum A."/>
            <person name="Drula E."/>
            <person name="Henrissat B."/>
            <person name="Kohler A."/>
            <person name="Grigoriev I.V."/>
            <person name="Martin F.M."/>
            <person name="Hacquard S."/>
        </authorList>
    </citation>
    <scope>NUCLEOTIDE SEQUENCE [LARGE SCALE GENOMIC DNA]</scope>
    <source>
        <strain evidence="1 2">MPI-CAGE-CH-0241</strain>
    </source>
</reference>
<proteinExistence type="predicted"/>
<organism evidence="1 2">
    <name type="scientific">Thelonectria olida</name>
    <dbReference type="NCBI Taxonomy" id="1576542"/>
    <lineage>
        <taxon>Eukaryota</taxon>
        <taxon>Fungi</taxon>
        <taxon>Dikarya</taxon>
        <taxon>Ascomycota</taxon>
        <taxon>Pezizomycotina</taxon>
        <taxon>Sordariomycetes</taxon>
        <taxon>Hypocreomycetidae</taxon>
        <taxon>Hypocreales</taxon>
        <taxon>Nectriaceae</taxon>
        <taxon>Thelonectria</taxon>
    </lineage>
</organism>
<dbReference type="Proteomes" id="UP000777438">
    <property type="component" value="Unassembled WGS sequence"/>
</dbReference>